<reference evidence="1 2" key="1">
    <citation type="submission" date="2019-05" db="EMBL/GenBank/DDBJ databases">
        <title>Dyadobacter AR-3-8 sp. nov., isolated from arctic soil.</title>
        <authorList>
            <person name="Chaudhary D.K."/>
        </authorList>
    </citation>
    <scope>NUCLEOTIDE SEQUENCE [LARGE SCALE GENOMIC DNA]</scope>
    <source>
        <strain evidence="1 2">AR-3-8</strain>
    </source>
</reference>
<proteinExistence type="predicted"/>
<accession>A0A4U6CVJ2</accession>
<comment type="caution">
    <text evidence="1">The sequence shown here is derived from an EMBL/GenBank/DDBJ whole genome shotgun (WGS) entry which is preliminary data.</text>
</comment>
<dbReference type="AlphaFoldDB" id="A0A4U6CVJ2"/>
<evidence type="ECO:0000313" key="2">
    <source>
        <dbReference type="Proteomes" id="UP000304900"/>
    </source>
</evidence>
<name>A0A4U6CVJ2_9BACT</name>
<protein>
    <submittedName>
        <fullName evidence="1">DUF2975 domain-containing protein</fullName>
    </submittedName>
</protein>
<keyword evidence="2" id="KW-1185">Reference proteome</keyword>
<dbReference type="Proteomes" id="UP000304900">
    <property type="component" value="Unassembled WGS sequence"/>
</dbReference>
<evidence type="ECO:0000313" key="1">
    <source>
        <dbReference type="EMBL" id="TKT88780.1"/>
    </source>
</evidence>
<organism evidence="1 2">
    <name type="scientific">Dyadobacter frigoris</name>
    <dbReference type="NCBI Taxonomy" id="2576211"/>
    <lineage>
        <taxon>Bacteria</taxon>
        <taxon>Pseudomonadati</taxon>
        <taxon>Bacteroidota</taxon>
        <taxon>Cytophagia</taxon>
        <taxon>Cytophagales</taxon>
        <taxon>Spirosomataceae</taxon>
        <taxon>Dyadobacter</taxon>
    </lineage>
</organism>
<gene>
    <name evidence="1" type="ORF">FDK13_26130</name>
</gene>
<dbReference type="EMBL" id="SZVO01000014">
    <property type="protein sequence ID" value="TKT88780.1"/>
    <property type="molecule type" value="Genomic_DNA"/>
</dbReference>
<sequence>MSGTWIVAVLNNEHADRLFKRTGIISEAWAAEEFIFMAGLVFIISRVFKRGVEIQSENDLTV</sequence>
<dbReference type="OrthoDB" id="672524at2"/>